<dbReference type="GO" id="GO:0047372">
    <property type="term" value="F:monoacylglycerol lipase activity"/>
    <property type="evidence" value="ECO:0007669"/>
    <property type="project" value="EnsemblFungi"/>
</dbReference>
<feature type="active site" description="Charge relay system" evidence="4">
    <location>
        <position position="222"/>
    </location>
</feature>
<dbReference type="GeneID" id="11535811"/>
<dbReference type="AlphaFoldDB" id="G8BVH5"/>
<evidence type="ECO:0000256" key="4">
    <source>
        <dbReference type="PIRSR" id="PIRSR005211-1"/>
    </source>
</evidence>
<dbReference type="OrthoDB" id="5954035at2759"/>
<name>G8BVH5_TETPH</name>
<dbReference type="PIRSF" id="PIRSF005211">
    <property type="entry name" value="Ab_hydro_YheT"/>
    <property type="match status" value="1"/>
</dbReference>
<dbReference type="PROSITE" id="PS01133">
    <property type="entry name" value="UPF0017"/>
    <property type="match status" value="1"/>
</dbReference>
<dbReference type="InterPro" id="IPR000952">
    <property type="entry name" value="AB_hydrolase_4_CS"/>
</dbReference>
<dbReference type="SUPFAM" id="SSF53474">
    <property type="entry name" value="alpha/beta-Hydrolases"/>
    <property type="match status" value="1"/>
</dbReference>
<dbReference type="InterPro" id="IPR000073">
    <property type="entry name" value="AB_hydrolase_1"/>
</dbReference>
<evidence type="ECO:0000259" key="6">
    <source>
        <dbReference type="Pfam" id="PF00561"/>
    </source>
</evidence>
<sequence length="446" mass="50416">MFFSDYLPHYQTVKAVFPNNPICFQNDITHETTNIIKLLEKNVPEFRDGAVSQLHPLLINGHLQTVYASLRKFTDIDNVLYKRLVIHYAHGGEGTLDFVVKSKLPDELQYTPLSQKFLPSHGQYSFISPDDTRLKSTDDKPMLIVLHGLTGGSHESYVRSLVHNITQNYGFEACVLNSRGCCESSITTPMLYNGGWTNDVRYCVKKLRHMYPNRKFYMAGFSLGASVMVNYLGEEGDNSDISSAVSVSVPWDLAKSGFSINESLLGRYIYSPALSKNLLTLTDKHIENLRHNKLFTDYENKSSIIKSIKAFDDAFTGPMFGYEDATTYYNDASPYKRICGIRTPLLAINAVDDPITGSANLPIEEIIKNPYTTLIETDIGGHVAWFMNEYGQRWYVDPICKYFSTFHREIVSKNLKPVVDPSHLPSDPVPNVMTTLPDNDKQSLIE</sequence>
<dbReference type="KEGG" id="tpf:TPHA_0G00670"/>
<keyword evidence="3" id="KW-0378">Hydrolase</keyword>
<dbReference type="GO" id="GO:0051792">
    <property type="term" value="P:medium-chain fatty acid biosynthetic process"/>
    <property type="evidence" value="ECO:0007669"/>
    <property type="project" value="EnsemblFungi"/>
</dbReference>
<dbReference type="PANTHER" id="PTHR10794:SF63">
    <property type="entry name" value="ALPHA_BETA HYDROLASE 1, ISOFORM A"/>
    <property type="match status" value="1"/>
</dbReference>
<evidence type="ECO:0000256" key="1">
    <source>
        <dbReference type="ARBA" id="ARBA00010884"/>
    </source>
</evidence>
<feature type="region of interest" description="Disordered" evidence="5">
    <location>
        <begin position="426"/>
        <end position="446"/>
    </location>
</feature>
<dbReference type="InterPro" id="IPR012020">
    <property type="entry name" value="ABHD4"/>
</dbReference>
<dbReference type="InterPro" id="IPR029058">
    <property type="entry name" value="AB_hydrolase_fold"/>
</dbReference>
<dbReference type="Pfam" id="PF00561">
    <property type="entry name" value="Abhydrolase_1"/>
    <property type="match status" value="1"/>
</dbReference>
<dbReference type="EMBL" id="HE612862">
    <property type="protein sequence ID" value="CCE63903.1"/>
    <property type="molecule type" value="Genomic_DNA"/>
</dbReference>
<protein>
    <recommendedName>
        <fullName evidence="6">AB hydrolase-1 domain-containing protein</fullName>
    </recommendedName>
</protein>
<evidence type="ECO:0000256" key="5">
    <source>
        <dbReference type="SAM" id="MobiDB-lite"/>
    </source>
</evidence>
<dbReference type="Gene3D" id="3.40.50.1820">
    <property type="entry name" value="alpha/beta hydrolase"/>
    <property type="match status" value="1"/>
</dbReference>
<dbReference type="HOGENOM" id="CLU_032487_1_0_1"/>
<evidence type="ECO:0000313" key="8">
    <source>
        <dbReference type="Proteomes" id="UP000005666"/>
    </source>
</evidence>
<evidence type="ECO:0000256" key="3">
    <source>
        <dbReference type="ARBA" id="ARBA00022801"/>
    </source>
</evidence>
<gene>
    <name evidence="7" type="primary">TPHA0G00670</name>
    <name evidence="7" type="ordered locus">TPHA_0G00670</name>
</gene>
<comment type="similarity">
    <text evidence="1">Belongs to the AB hydrolase superfamily. AB hydrolase 4 family.</text>
</comment>
<dbReference type="GO" id="GO:0006641">
    <property type="term" value="P:triglyceride metabolic process"/>
    <property type="evidence" value="ECO:0007669"/>
    <property type="project" value="EnsemblFungi"/>
</dbReference>
<proteinExistence type="inferred from homology"/>
<dbReference type="GO" id="GO:0051793">
    <property type="term" value="P:medium-chain fatty acid catabolic process"/>
    <property type="evidence" value="ECO:0007669"/>
    <property type="project" value="TreeGrafter"/>
</dbReference>
<feature type="active site" description="Charge relay system" evidence="4">
    <location>
        <position position="382"/>
    </location>
</feature>
<keyword evidence="8" id="KW-1185">Reference proteome</keyword>
<dbReference type="GO" id="GO:0008126">
    <property type="term" value="F:acetylesterase activity"/>
    <property type="evidence" value="ECO:0007669"/>
    <property type="project" value="TreeGrafter"/>
</dbReference>
<dbReference type="Proteomes" id="UP000005666">
    <property type="component" value="Chromosome 7"/>
</dbReference>
<dbReference type="PANTHER" id="PTHR10794">
    <property type="entry name" value="ABHYDROLASE DOMAIN-CONTAINING PROTEIN"/>
    <property type="match status" value="1"/>
</dbReference>
<dbReference type="RefSeq" id="XP_003686337.1">
    <property type="nucleotide sequence ID" value="XM_003686289.1"/>
</dbReference>
<evidence type="ECO:0000256" key="2">
    <source>
        <dbReference type="ARBA" id="ARBA00022487"/>
    </source>
</evidence>
<evidence type="ECO:0000313" key="7">
    <source>
        <dbReference type="EMBL" id="CCE63903.1"/>
    </source>
</evidence>
<reference evidence="7 8" key="1">
    <citation type="journal article" date="2011" name="Proc. Natl. Acad. Sci. U.S.A.">
        <title>Evolutionary erosion of yeast sex chromosomes by mating-type switching accidents.</title>
        <authorList>
            <person name="Gordon J.L."/>
            <person name="Armisen D."/>
            <person name="Proux-Wera E."/>
            <person name="Oheigeartaigh S.S."/>
            <person name="Byrne K.P."/>
            <person name="Wolfe K.H."/>
        </authorList>
    </citation>
    <scope>NUCLEOTIDE SEQUENCE [LARGE SCALE GENOMIC DNA]</scope>
    <source>
        <strain evidence="8">ATCC 24235 / CBS 4417 / NBRC 1672 / NRRL Y-8282 / UCD 70-5</strain>
    </source>
</reference>
<keyword evidence="2" id="KW-0719">Serine esterase</keyword>
<dbReference type="eggNOG" id="KOG1838">
    <property type="taxonomic scope" value="Eukaryota"/>
</dbReference>
<accession>G8BVH5</accession>
<dbReference type="InterPro" id="IPR050960">
    <property type="entry name" value="AB_hydrolase_4_sf"/>
</dbReference>
<dbReference type="GO" id="GO:0004806">
    <property type="term" value="F:triacylglycerol lipase activity"/>
    <property type="evidence" value="ECO:0007669"/>
    <property type="project" value="EnsemblFungi"/>
</dbReference>
<feature type="active site" description="Charge relay system" evidence="4">
    <location>
        <position position="353"/>
    </location>
</feature>
<organism evidence="7 8">
    <name type="scientific">Tetrapisispora phaffii (strain ATCC 24235 / CBS 4417 / NBRC 1672 / NRRL Y-8282 / UCD 70-5)</name>
    <name type="common">Yeast</name>
    <name type="synonym">Fabospora phaffii</name>
    <dbReference type="NCBI Taxonomy" id="1071381"/>
    <lineage>
        <taxon>Eukaryota</taxon>
        <taxon>Fungi</taxon>
        <taxon>Dikarya</taxon>
        <taxon>Ascomycota</taxon>
        <taxon>Saccharomycotina</taxon>
        <taxon>Saccharomycetes</taxon>
        <taxon>Saccharomycetales</taxon>
        <taxon>Saccharomycetaceae</taxon>
        <taxon>Tetrapisispora</taxon>
    </lineage>
</organism>
<feature type="domain" description="AB hydrolase-1" evidence="6">
    <location>
        <begin position="141"/>
        <end position="382"/>
    </location>
</feature>
<dbReference type="OMA" id="MMTTSWG"/>